<dbReference type="PANTHER" id="PTHR30097:SF4">
    <property type="entry name" value="SLR6042 PROTEIN"/>
    <property type="match status" value="1"/>
</dbReference>
<dbReference type="OrthoDB" id="9806939at2"/>
<proteinExistence type="inferred from homology"/>
<sequence>MNTKQTFFLVIVCGGILAACQEKKPVVEDNKAFMLSDTMMKRIELASVVTEPVRSELTLVGKVIADENRVIKVFPLVGGNVENVTVELGDYVRKGQVLATIRSGEVADFERQMIQAQAEVLVAEKNLKTAEELFESKLNSQREVTSAKKEVENAQAELNRMKEVFRIYGLGKTQNYIVKAPIDGFVLSKNVNPGMQLRSDNNEQIFTIGQISEVWVMANVNESDIPKVKLGMMADIQTISYGDELFRGSVDKIYNVLDPENKTMKVRIRLNNAGYKLKPEMHATVSLKFDEGGSMTAIPAGAVIFDRSKNWVMVFKGRSNIETREVNVYKMLNDVAYIQQGLKNNERVIAKNQLLVYDALND</sequence>
<dbReference type="Gene3D" id="2.40.50.100">
    <property type="match status" value="1"/>
</dbReference>
<dbReference type="GO" id="GO:0022857">
    <property type="term" value="F:transmembrane transporter activity"/>
    <property type="evidence" value="ECO:0007669"/>
    <property type="project" value="InterPro"/>
</dbReference>
<keyword evidence="2" id="KW-0813">Transport</keyword>
<dbReference type="Pfam" id="PF25973">
    <property type="entry name" value="BSH_CzcB"/>
    <property type="match status" value="1"/>
</dbReference>
<gene>
    <name evidence="6" type="ORF">DR864_08005</name>
</gene>
<dbReference type="GO" id="GO:0015679">
    <property type="term" value="P:plasma membrane copper ion transport"/>
    <property type="evidence" value="ECO:0007669"/>
    <property type="project" value="TreeGrafter"/>
</dbReference>
<name>A0A344TGB2_9BACT</name>
<evidence type="ECO:0000256" key="2">
    <source>
        <dbReference type="ARBA" id="ARBA00022448"/>
    </source>
</evidence>
<accession>A0A344TGB2</accession>
<dbReference type="EMBL" id="CP030850">
    <property type="protein sequence ID" value="AXE17683.1"/>
    <property type="molecule type" value="Genomic_DNA"/>
</dbReference>
<evidence type="ECO:0000259" key="5">
    <source>
        <dbReference type="Pfam" id="PF25973"/>
    </source>
</evidence>
<keyword evidence="3" id="KW-0175">Coiled coil</keyword>
<evidence type="ECO:0000256" key="3">
    <source>
        <dbReference type="SAM" id="Coils"/>
    </source>
</evidence>
<dbReference type="NCBIfam" id="TIGR01730">
    <property type="entry name" value="RND_mfp"/>
    <property type="match status" value="1"/>
</dbReference>
<comment type="similarity">
    <text evidence="1">Belongs to the membrane fusion protein (MFP) (TC 8.A.1) family.</text>
</comment>
<protein>
    <submittedName>
        <fullName evidence="6">Efflux RND transporter periplasmic adaptor subunit</fullName>
    </submittedName>
</protein>
<reference evidence="6 7" key="1">
    <citation type="submission" date="2018-07" db="EMBL/GenBank/DDBJ databases">
        <title>Genome sequencing of Runella.</title>
        <authorList>
            <person name="Baek M.-G."/>
            <person name="Yi H."/>
        </authorList>
    </citation>
    <scope>NUCLEOTIDE SEQUENCE [LARGE SCALE GENOMIC DNA]</scope>
    <source>
        <strain evidence="6 7">HYN0085</strain>
    </source>
</reference>
<dbReference type="Proteomes" id="UP000251993">
    <property type="component" value="Chromosome"/>
</dbReference>
<dbReference type="Gene3D" id="1.10.287.470">
    <property type="entry name" value="Helix hairpin bin"/>
    <property type="match status" value="1"/>
</dbReference>
<organism evidence="6 7">
    <name type="scientific">Runella rosea</name>
    <dbReference type="NCBI Taxonomy" id="2259595"/>
    <lineage>
        <taxon>Bacteria</taxon>
        <taxon>Pseudomonadati</taxon>
        <taxon>Bacteroidota</taxon>
        <taxon>Cytophagia</taxon>
        <taxon>Cytophagales</taxon>
        <taxon>Spirosomataceae</taxon>
        <taxon>Runella</taxon>
    </lineage>
</organism>
<dbReference type="PANTHER" id="PTHR30097">
    <property type="entry name" value="CATION EFFLUX SYSTEM PROTEIN CUSB"/>
    <property type="match status" value="1"/>
</dbReference>
<feature type="domain" description="CusB-like beta-barrel" evidence="4">
    <location>
        <begin position="213"/>
        <end position="288"/>
    </location>
</feature>
<feature type="domain" description="CzcB-like barrel-sandwich hybrid" evidence="5">
    <location>
        <begin position="70"/>
        <end position="208"/>
    </location>
</feature>
<dbReference type="PROSITE" id="PS51257">
    <property type="entry name" value="PROKAR_LIPOPROTEIN"/>
    <property type="match status" value="1"/>
</dbReference>
<feature type="coiled-coil region" evidence="3">
    <location>
        <begin position="106"/>
        <end position="164"/>
    </location>
</feature>
<dbReference type="SUPFAM" id="SSF111369">
    <property type="entry name" value="HlyD-like secretion proteins"/>
    <property type="match status" value="1"/>
</dbReference>
<dbReference type="InterPro" id="IPR051909">
    <property type="entry name" value="MFP_Cation_Efflux"/>
</dbReference>
<dbReference type="RefSeq" id="WP_114066468.1">
    <property type="nucleotide sequence ID" value="NZ_CP030850.1"/>
</dbReference>
<dbReference type="AlphaFoldDB" id="A0A344TGB2"/>
<dbReference type="Pfam" id="PF25954">
    <property type="entry name" value="Beta-barrel_RND_2"/>
    <property type="match status" value="1"/>
</dbReference>
<evidence type="ECO:0000313" key="6">
    <source>
        <dbReference type="EMBL" id="AXE17683.1"/>
    </source>
</evidence>
<dbReference type="GO" id="GO:0060003">
    <property type="term" value="P:copper ion export"/>
    <property type="evidence" value="ECO:0007669"/>
    <property type="project" value="TreeGrafter"/>
</dbReference>
<dbReference type="FunFam" id="2.40.30.170:FF:000010">
    <property type="entry name" value="Efflux RND transporter periplasmic adaptor subunit"/>
    <property type="match status" value="1"/>
</dbReference>
<dbReference type="Gene3D" id="2.40.420.20">
    <property type="match status" value="1"/>
</dbReference>
<evidence type="ECO:0000259" key="4">
    <source>
        <dbReference type="Pfam" id="PF25954"/>
    </source>
</evidence>
<evidence type="ECO:0000313" key="7">
    <source>
        <dbReference type="Proteomes" id="UP000251993"/>
    </source>
</evidence>
<dbReference type="InterPro" id="IPR058792">
    <property type="entry name" value="Beta-barrel_RND_2"/>
</dbReference>
<dbReference type="InterPro" id="IPR006143">
    <property type="entry name" value="RND_pump_MFP"/>
</dbReference>
<dbReference type="KEGG" id="run:DR864_08005"/>
<dbReference type="InterPro" id="IPR058647">
    <property type="entry name" value="BSH_CzcB-like"/>
</dbReference>
<evidence type="ECO:0000256" key="1">
    <source>
        <dbReference type="ARBA" id="ARBA00009477"/>
    </source>
</evidence>
<dbReference type="Gene3D" id="2.40.30.170">
    <property type="match status" value="1"/>
</dbReference>
<dbReference type="GO" id="GO:0016020">
    <property type="term" value="C:membrane"/>
    <property type="evidence" value="ECO:0007669"/>
    <property type="project" value="InterPro"/>
</dbReference>
<dbReference type="GO" id="GO:0030313">
    <property type="term" value="C:cell envelope"/>
    <property type="evidence" value="ECO:0007669"/>
    <property type="project" value="TreeGrafter"/>
</dbReference>
<keyword evidence="7" id="KW-1185">Reference proteome</keyword>